<dbReference type="EMBL" id="SNYM01000024">
    <property type="protein sequence ID" value="TDQ44549.1"/>
    <property type="molecule type" value="Genomic_DNA"/>
</dbReference>
<name>A0A4R6UGZ9_9GAMM</name>
<sequence length="228" mass="25211">MDALLPRHSVIVRQVAPVRAEQIPALTDLLSRAFFHDPLMQYFEPEPGRRAAISRILYGTVLRYTMKYGRADMSVDGNGVACWLMPSHSKIALSRIVRSGFWKMGISASLSTLAKFHAYEKASNQLRAMVCDKPSWFLWALGVDAGNRRQGISKHLFRTVTDRTDRAGEPVYVESANPNTIALLQHSGFSVVQKLALSEQLVLHGLLRAPGSATPAKVARRVEAASVI</sequence>
<dbReference type="InterPro" id="IPR016181">
    <property type="entry name" value="Acyl_CoA_acyltransferase"/>
</dbReference>
<dbReference type="PANTHER" id="PTHR42791:SF1">
    <property type="entry name" value="N-ACETYLTRANSFERASE DOMAIN-CONTAINING PROTEIN"/>
    <property type="match status" value="1"/>
</dbReference>
<dbReference type="Proteomes" id="UP000295375">
    <property type="component" value="Unassembled WGS sequence"/>
</dbReference>
<organism evidence="1 2">
    <name type="scientific">Permianibacter aggregans</name>
    <dbReference type="NCBI Taxonomy" id="1510150"/>
    <lineage>
        <taxon>Bacteria</taxon>
        <taxon>Pseudomonadati</taxon>
        <taxon>Pseudomonadota</taxon>
        <taxon>Gammaproteobacteria</taxon>
        <taxon>Pseudomonadales</taxon>
        <taxon>Pseudomonadaceae</taxon>
        <taxon>Permianibacter</taxon>
    </lineage>
</organism>
<dbReference type="Gene3D" id="3.40.630.30">
    <property type="match status" value="1"/>
</dbReference>
<dbReference type="RefSeq" id="WP_133593200.1">
    <property type="nucleotide sequence ID" value="NZ_CP037953.1"/>
</dbReference>
<dbReference type="PANTHER" id="PTHR42791">
    <property type="entry name" value="GNAT FAMILY ACETYLTRANSFERASE"/>
    <property type="match status" value="1"/>
</dbReference>
<dbReference type="OrthoDB" id="7057833at2"/>
<dbReference type="SUPFAM" id="SSF55729">
    <property type="entry name" value="Acyl-CoA N-acyltransferases (Nat)"/>
    <property type="match status" value="1"/>
</dbReference>
<reference evidence="1 2" key="1">
    <citation type="submission" date="2019-03" db="EMBL/GenBank/DDBJ databases">
        <title>Genomic Encyclopedia of Type Strains, Phase IV (KMG-IV): sequencing the most valuable type-strain genomes for metagenomic binning, comparative biology and taxonomic classification.</title>
        <authorList>
            <person name="Goeker M."/>
        </authorList>
    </citation>
    <scope>NUCLEOTIDE SEQUENCE [LARGE SCALE GENOMIC DNA]</scope>
    <source>
        <strain evidence="1 2">DSM 103792</strain>
    </source>
</reference>
<evidence type="ECO:0008006" key="3">
    <source>
        <dbReference type="Google" id="ProtNLM"/>
    </source>
</evidence>
<keyword evidence="2" id="KW-1185">Reference proteome</keyword>
<comment type="caution">
    <text evidence="1">The sequence shown here is derived from an EMBL/GenBank/DDBJ whole genome shotgun (WGS) entry which is preliminary data.</text>
</comment>
<accession>A0A4R6UGZ9</accession>
<evidence type="ECO:0000313" key="1">
    <source>
        <dbReference type="EMBL" id="TDQ44549.1"/>
    </source>
</evidence>
<protein>
    <recommendedName>
        <fullName evidence="3">Acetyltransferase (GNAT) family protein</fullName>
    </recommendedName>
</protein>
<dbReference type="InterPro" id="IPR052523">
    <property type="entry name" value="Trichothecene_AcTrans"/>
</dbReference>
<proteinExistence type="predicted"/>
<dbReference type="AlphaFoldDB" id="A0A4R6UGZ9"/>
<evidence type="ECO:0000313" key="2">
    <source>
        <dbReference type="Proteomes" id="UP000295375"/>
    </source>
</evidence>
<gene>
    <name evidence="1" type="ORF">EV696_12431</name>
</gene>